<accession>A0ABV7UQ05</accession>
<name>A0ABV7UQ05_9HYPH</name>
<gene>
    <name evidence="2" type="ORF">ACFONL_23070</name>
</gene>
<organism evidence="2 3">
    <name type="scientific">Camelimonas fluminis</name>
    <dbReference type="NCBI Taxonomy" id="1576911"/>
    <lineage>
        <taxon>Bacteria</taxon>
        <taxon>Pseudomonadati</taxon>
        <taxon>Pseudomonadota</taxon>
        <taxon>Alphaproteobacteria</taxon>
        <taxon>Hyphomicrobiales</taxon>
        <taxon>Chelatococcaceae</taxon>
        <taxon>Camelimonas</taxon>
    </lineage>
</organism>
<feature type="compositionally biased region" description="Basic and acidic residues" evidence="1">
    <location>
        <begin position="75"/>
        <end position="98"/>
    </location>
</feature>
<keyword evidence="3" id="KW-1185">Reference proteome</keyword>
<feature type="region of interest" description="Disordered" evidence="1">
    <location>
        <begin position="73"/>
        <end position="98"/>
    </location>
</feature>
<evidence type="ECO:0000313" key="2">
    <source>
        <dbReference type="EMBL" id="MFC3640217.1"/>
    </source>
</evidence>
<protein>
    <submittedName>
        <fullName evidence="2">Uncharacterized protein</fullName>
    </submittedName>
</protein>
<comment type="caution">
    <text evidence="2">The sequence shown here is derived from an EMBL/GenBank/DDBJ whole genome shotgun (WGS) entry which is preliminary data.</text>
</comment>
<dbReference type="Gene3D" id="6.20.450.20">
    <property type="match status" value="1"/>
</dbReference>
<dbReference type="RefSeq" id="WP_191321372.1">
    <property type="nucleotide sequence ID" value="NZ_BNCG01000070.1"/>
</dbReference>
<evidence type="ECO:0000313" key="3">
    <source>
        <dbReference type="Proteomes" id="UP001595704"/>
    </source>
</evidence>
<dbReference type="EMBL" id="JBHRYC010000135">
    <property type="protein sequence ID" value="MFC3640217.1"/>
    <property type="molecule type" value="Genomic_DNA"/>
</dbReference>
<evidence type="ECO:0000256" key="1">
    <source>
        <dbReference type="SAM" id="MobiDB-lite"/>
    </source>
</evidence>
<reference evidence="3" key="1">
    <citation type="journal article" date="2019" name="Int. J. Syst. Evol. Microbiol.">
        <title>The Global Catalogue of Microorganisms (GCM) 10K type strain sequencing project: providing services to taxonomists for standard genome sequencing and annotation.</title>
        <authorList>
            <consortium name="The Broad Institute Genomics Platform"/>
            <consortium name="The Broad Institute Genome Sequencing Center for Infectious Disease"/>
            <person name="Wu L."/>
            <person name="Ma J."/>
        </authorList>
    </citation>
    <scope>NUCLEOTIDE SEQUENCE [LARGE SCALE GENOMIC DNA]</scope>
    <source>
        <strain evidence="3">KCTC 42282</strain>
    </source>
</reference>
<sequence>MIDSRAVRNLVEAQAIRSATVVGQGGAWAVCVRYGTQERAVASTRGSLRTWRRLDSAAAFIREELDLAHFQVDASGHDPEAAGHSRPDQAERLRQQREAAAHDAWFRAEVEAGIAEAGRDEVVTADEAYAVIEAAISAASH</sequence>
<dbReference type="Proteomes" id="UP001595704">
    <property type="component" value="Unassembled WGS sequence"/>
</dbReference>
<proteinExistence type="predicted"/>